<feature type="domain" description="Transposase IS30-like HTH" evidence="2">
    <location>
        <begin position="4"/>
        <end position="47"/>
    </location>
</feature>
<dbReference type="InterPro" id="IPR053392">
    <property type="entry name" value="Transposase_IS30-like"/>
</dbReference>
<dbReference type="PANTHER" id="PTHR10948">
    <property type="entry name" value="TRANSPOSASE"/>
    <property type="match status" value="1"/>
</dbReference>
<evidence type="ECO:0000259" key="2">
    <source>
        <dbReference type="Pfam" id="PF13936"/>
    </source>
</evidence>
<dbReference type="GO" id="GO:0006310">
    <property type="term" value="P:DNA recombination"/>
    <property type="evidence" value="ECO:0007669"/>
    <property type="project" value="UniProtKB-KW"/>
</dbReference>
<dbReference type="Proteomes" id="UP000254065">
    <property type="component" value="Unassembled WGS sequence"/>
</dbReference>
<keyword evidence="1" id="KW-0233">DNA recombination</keyword>
<dbReference type="AlphaFoldDB" id="A0A378QYP3"/>
<evidence type="ECO:0000313" key="4">
    <source>
        <dbReference type="EMBL" id="STZ08045.1"/>
    </source>
</evidence>
<dbReference type="InterPro" id="IPR025246">
    <property type="entry name" value="IS30-like_HTH"/>
</dbReference>
<dbReference type="NCBIfam" id="NF033563">
    <property type="entry name" value="transpos_IS30"/>
    <property type="match status" value="1"/>
</dbReference>
<dbReference type="PANTHER" id="PTHR10948:SF23">
    <property type="entry name" value="TRANSPOSASE INSI FOR INSERTION SEQUENCE ELEMENT IS30A-RELATED"/>
    <property type="match status" value="1"/>
</dbReference>
<protein>
    <submittedName>
        <fullName evidence="4">Transposase and inactivated derivatives, IS30 family</fullName>
    </submittedName>
</protein>
<reference evidence="4 5" key="1">
    <citation type="submission" date="2018-06" db="EMBL/GenBank/DDBJ databases">
        <authorList>
            <consortium name="Pathogen Informatics"/>
            <person name="Doyle S."/>
        </authorList>
    </citation>
    <scope>NUCLEOTIDE SEQUENCE [LARGE SCALE GENOMIC DNA]</scope>
    <source>
        <strain evidence="4 5">NCTC12877</strain>
    </source>
</reference>
<sequence>MNTSYKHLSMDEREKIMVLLSLGKSMGIIAKQLNRAKSTICREIKRNGGVDNYSAIKATCLYQTRRQACRPRLKLTNPYVFNLVQDKLFNHQWSPEQIQHRLALEGSQITVSYATIYRGLYQGLFDVDGKLATRKLRHKGKTRHTKYYEEKRGKIPITHHLIDRPQIANERLRIGDWEADTVLGKSGKACFVTLVDRCSRFLICTTVKAKKQPWSVKPPSMP</sequence>
<dbReference type="InterPro" id="IPR036388">
    <property type="entry name" value="WH-like_DNA-bd_sf"/>
</dbReference>
<evidence type="ECO:0000313" key="5">
    <source>
        <dbReference type="Proteomes" id="UP000254065"/>
    </source>
</evidence>
<name>A0A378QYP3_9GAMM</name>
<gene>
    <name evidence="3" type="ORF">NCTC12877_00732</name>
    <name evidence="4" type="ORF">NCTC12877_01029</name>
</gene>
<dbReference type="GO" id="GO:0004803">
    <property type="term" value="F:transposase activity"/>
    <property type="evidence" value="ECO:0007669"/>
    <property type="project" value="TreeGrafter"/>
</dbReference>
<dbReference type="EMBL" id="UGQB01000004">
    <property type="protein sequence ID" value="STZ07754.1"/>
    <property type="molecule type" value="Genomic_DNA"/>
</dbReference>
<dbReference type="GO" id="GO:0005829">
    <property type="term" value="C:cytosol"/>
    <property type="evidence" value="ECO:0007669"/>
    <property type="project" value="TreeGrafter"/>
</dbReference>
<accession>A0A378QYP3</accession>
<dbReference type="SUPFAM" id="SSF46689">
    <property type="entry name" value="Homeodomain-like"/>
    <property type="match status" value="1"/>
</dbReference>
<dbReference type="InterPro" id="IPR051917">
    <property type="entry name" value="Transposase-Integrase"/>
</dbReference>
<evidence type="ECO:0000256" key="1">
    <source>
        <dbReference type="ARBA" id="ARBA00023172"/>
    </source>
</evidence>
<dbReference type="GO" id="GO:0032196">
    <property type="term" value="P:transposition"/>
    <property type="evidence" value="ECO:0007669"/>
    <property type="project" value="TreeGrafter"/>
</dbReference>
<dbReference type="EMBL" id="UGQB01000004">
    <property type="protein sequence ID" value="STZ08045.1"/>
    <property type="molecule type" value="Genomic_DNA"/>
</dbReference>
<organism evidence="4 5">
    <name type="scientific">Moraxella caprae</name>
    <dbReference type="NCBI Taxonomy" id="90240"/>
    <lineage>
        <taxon>Bacteria</taxon>
        <taxon>Pseudomonadati</taxon>
        <taxon>Pseudomonadota</taxon>
        <taxon>Gammaproteobacteria</taxon>
        <taxon>Moraxellales</taxon>
        <taxon>Moraxellaceae</taxon>
        <taxon>Moraxella</taxon>
    </lineage>
</organism>
<keyword evidence="5" id="KW-1185">Reference proteome</keyword>
<dbReference type="Gene3D" id="1.10.10.10">
    <property type="entry name" value="Winged helix-like DNA-binding domain superfamily/Winged helix DNA-binding domain"/>
    <property type="match status" value="1"/>
</dbReference>
<evidence type="ECO:0000313" key="3">
    <source>
        <dbReference type="EMBL" id="STZ07754.1"/>
    </source>
</evidence>
<dbReference type="Pfam" id="PF13936">
    <property type="entry name" value="HTH_38"/>
    <property type="match status" value="1"/>
</dbReference>
<proteinExistence type="predicted"/>
<dbReference type="InterPro" id="IPR009057">
    <property type="entry name" value="Homeodomain-like_sf"/>
</dbReference>